<dbReference type="EMBL" id="FR966435">
    <property type="protein sequence ID" value="CDR02181.1"/>
    <property type="molecule type" value="Genomic_DNA"/>
</dbReference>
<keyword evidence="4" id="KW-0067">ATP-binding</keyword>
<sequence>MYYVCTILEMDWHVSIKCYGTWRLIHRWKILHLSYLQENLGKLMTNLRSTHPHFVRCIIPNETKTPGAMENPLVMHQLRCNGVLEGIRICRKGFPNRILYADFKQRYRILNPNAIPEGQFMDNMKASEKLLGSLDIDHTQYRLGHTKVFFKAGLLGLLEEMRDDRLALIITAFQARSRGLLARIEFQKMVDRRDALLVIQWNIRAFMGVKNWPWMKLYFKIKPLLKSAETEKEMANMKEEFLKLKEAYAKSEARRKELEEKMVSLLQEKNDLQLAVQTQEDTIVDAEERCEGLIKSKIQLEAKAKELTERLEDEEEMNSELTAKKRKLEDECSE</sequence>
<dbReference type="PROSITE" id="PS51456">
    <property type="entry name" value="MYOSIN_MOTOR"/>
    <property type="match status" value="1"/>
</dbReference>
<dbReference type="PaxDb" id="8022-A0A060ZKR4"/>
<dbReference type="InterPro" id="IPR036961">
    <property type="entry name" value="Kinesin_motor_dom_sf"/>
</dbReference>
<comment type="similarity">
    <text evidence="1 10">Belongs to the TRAFAC class myosin-kinesin ATPase superfamily. Myosin family.</text>
</comment>
<protein>
    <recommendedName>
        <fullName evidence="12">Myosin motor domain-containing protein</fullName>
    </recommendedName>
</protein>
<comment type="caution">
    <text evidence="10">Lacks conserved residue(s) required for the propagation of feature annotation.</text>
</comment>
<evidence type="ECO:0000313" key="14">
    <source>
        <dbReference type="Proteomes" id="UP000193380"/>
    </source>
</evidence>
<evidence type="ECO:0000313" key="13">
    <source>
        <dbReference type="EMBL" id="CDR02181.1"/>
    </source>
</evidence>
<dbReference type="GO" id="GO:0005737">
    <property type="term" value="C:cytoplasm"/>
    <property type="evidence" value="ECO:0007669"/>
    <property type="project" value="TreeGrafter"/>
</dbReference>
<evidence type="ECO:0000256" key="4">
    <source>
        <dbReference type="ARBA" id="ARBA00022840"/>
    </source>
</evidence>
<evidence type="ECO:0000256" key="10">
    <source>
        <dbReference type="PROSITE-ProRule" id="PRU00782"/>
    </source>
</evidence>
<dbReference type="Gene3D" id="3.40.850.10">
    <property type="entry name" value="Kinesin motor domain"/>
    <property type="match status" value="1"/>
</dbReference>
<dbReference type="STRING" id="8022.A0A060ZKR4"/>
<dbReference type="GO" id="GO:0016020">
    <property type="term" value="C:membrane"/>
    <property type="evidence" value="ECO:0007669"/>
    <property type="project" value="TreeGrafter"/>
</dbReference>
<evidence type="ECO:0000256" key="7">
    <source>
        <dbReference type="ARBA" id="ARBA00023175"/>
    </source>
</evidence>
<dbReference type="SUPFAM" id="SSF90257">
    <property type="entry name" value="Myosin rod fragments"/>
    <property type="match status" value="1"/>
</dbReference>
<dbReference type="GO" id="GO:0016459">
    <property type="term" value="C:myosin complex"/>
    <property type="evidence" value="ECO:0007669"/>
    <property type="project" value="UniProtKB-KW"/>
</dbReference>
<dbReference type="PROSITE" id="PS50096">
    <property type="entry name" value="IQ"/>
    <property type="match status" value="1"/>
</dbReference>
<dbReference type="FunFam" id="1.20.5.340:FF:000019">
    <property type="entry name" value="Myosin heavy chain, isoform G"/>
    <property type="match status" value="1"/>
</dbReference>
<keyword evidence="3" id="KW-0547">Nucleotide-binding</keyword>
<reference evidence="13" key="1">
    <citation type="journal article" date="2014" name="Nat. Commun.">
        <title>The rainbow trout genome provides novel insights into evolution after whole-genome duplication in vertebrates.</title>
        <authorList>
            <person name="Berthelot C."/>
            <person name="Brunet F."/>
            <person name="Chalopin D."/>
            <person name="Juanchich A."/>
            <person name="Bernard M."/>
            <person name="Noel B."/>
            <person name="Bento P."/>
            <person name="Da Silva C."/>
            <person name="Labadie K."/>
            <person name="Alberti A."/>
            <person name="Aury J.M."/>
            <person name="Louis A."/>
            <person name="Dehais P."/>
            <person name="Bardou P."/>
            <person name="Montfort J."/>
            <person name="Klopp C."/>
            <person name="Cabau C."/>
            <person name="Gaspin C."/>
            <person name="Thorgaard G.H."/>
            <person name="Boussaha M."/>
            <person name="Quillet E."/>
            <person name="Guyomard R."/>
            <person name="Galiana D."/>
            <person name="Bobe J."/>
            <person name="Volff J.N."/>
            <person name="Genet C."/>
            <person name="Wincker P."/>
            <person name="Jaillon O."/>
            <person name="Roest Crollius H."/>
            <person name="Guiguen Y."/>
        </authorList>
    </citation>
    <scope>NUCLEOTIDE SEQUENCE [LARGE SCALE GENOMIC DNA]</scope>
</reference>
<keyword evidence="9 10" id="KW-0009">Actin-binding</keyword>
<feature type="non-terminal residue" evidence="13">
    <location>
        <position position="334"/>
    </location>
</feature>
<keyword evidence="7" id="KW-0505">Motor protein</keyword>
<dbReference type="PANTHER" id="PTHR13140:SF857">
    <property type="entry name" value="MYOSIN-11"/>
    <property type="match status" value="1"/>
</dbReference>
<dbReference type="Gene3D" id="1.20.58.530">
    <property type="match status" value="1"/>
</dbReference>
<feature type="region of interest" description="Actin-binding" evidence="10">
    <location>
        <begin position="40"/>
        <end position="62"/>
    </location>
</feature>
<dbReference type="GO" id="GO:0032982">
    <property type="term" value="C:myosin filament"/>
    <property type="evidence" value="ECO:0007669"/>
    <property type="project" value="UniProtKB-KW"/>
</dbReference>
<reference evidence="13" key="2">
    <citation type="submission" date="2014-03" db="EMBL/GenBank/DDBJ databases">
        <authorList>
            <person name="Genoscope - CEA"/>
        </authorList>
    </citation>
    <scope>NUCLEOTIDE SEQUENCE</scope>
</reference>
<feature type="domain" description="Myosin motor" evidence="12">
    <location>
        <begin position="1"/>
        <end position="163"/>
    </location>
</feature>
<evidence type="ECO:0000256" key="8">
    <source>
        <dbReference type="ARBA" id="ARBA00023179"/>
    </source>
</evidence>
<dbReference type="InterPro" id="IPR001609">
    <property type="entry name" value="Myosin_head_motor_dom-like"/>
</dbReference>
<evidence type="ECO:0000256" key="2">
    <source>
        <dbReference type="ARBA" id="ARBA00022433"/>
    </source>
</evidence>
<dbReference type="SUPFAM" id="SSF52540">
    <property type="entry name" value="P-loop containing nucleoside triphosphate hydrolases"/>
    <property type="match status" value="1"/>
</dbReference>
<evidence type="ECO:0000256" key="9">
    <source>
        <dbReference type="ARBA" id="ARBA00023203"/>
    </source>
</evidence>
<feature type="region of interest" description="Disordered" evidence="11">
    <location>
        <begin position="310"/>
        <end position="334"/>
    </location>
</feature>
<dbReference type="Gene3D" id="1.20.5.340">
    <property type="match status" value="1"/>
</dbReference>
<dbReference type="GO" id="GO:0000146">
    <property type="term" value="F:microfilament motor activity"/>
    <property type="evidence" value="ECO:0007669"/>
    <property type="project" value="TreeGrafter"/>
</dbReference>
<evidence type="ECO:0000259" key="12">
    <source>
        <dbReference type="PROSITE" id="PS51456"/>
    </source>
</evidence>
<dbReference type="GO" id="GO:0007015">
    <property type="term" value="P:actin filament organization"/>
    <property type="evidence" value="ECO:0007669"/>
    <property type="project" value="TreeGrafter"/>
</dbReference>
<dbReference type="AlphaFoldDB" id="A0A060ZKR4"/>
<keyword evidence="8" id="KW-0514">Muscle protein</keyword>
<accession>A0A060ZKR4</accession>
<evidence type="ECO:0000256" key="3">
    <source>
        <dbReference type="ARBA" id="ARBA00022741"/>
    </source>
</evidence>
<dbReference type="InterPro" id="IPR027417">
    <property type="entry name" value="P-loop_NTPase"/>
</dbReference>
<gene>
    <name evidence="13" type="ORF">GSONMT00002042001</name>
</gene>
<evidence type="ECO:0000256" key="1">
    <source>
        <dbReference type="ARBA" id="ARBA00008314"/>
    </source>
</evidence>
<dbReference type="PANTHER" id="PTHR13140">
    <property type="entry name" value="MYOSIN"/>
    <property type="match status" value="1"/>
</dbReference>
<proteinExistence type="inferred from homology"/>
<dbReference type="GO" id="GO:0005524">
    <property type="term" value="F:ATP binding"/>
    <property type="evidence" value="ECO:0007669"/>
    <property type="project" value="UniProtKB-KW"/>
</dbReference>
<evidence type="ECO:0000256" key="11">
    <source>
        <dbReference type="SAM" id="MobiDB-lite"/>
    </source>
</evidence>
<dbReference type="Proteomes" id="UP000193380">
    <property type="component" value="Unassembled WGS sequence"/>
</dbReference>
<dbReference type="GO" id="GO:0051015">
    <property type="term" value="F:actin filament binding"/>
    <property type="evidence" value="ECO:0007669"/>
    <property type="project" value="TreeGrafter"/>
</dbReference>
<dbReference type="Pfam" id="PF00063">
    <property type="entry name" value="Myosin_head"/>
    <property type="match status" value="1"/>
</dbReference>
<dbReference type="Gene3D" id="1.20.5.4820">
    <property type="match status" value="1"/>
</dbReference>
<keyword evidence="2" id="KW-0787">Thick filament</keyword>
<keyword evidence="5" id="KW-0175">Coiled coil</keyword>
<evidence type="ECO:0000256" key="6">
    <source>
        <dbReference type="ARBA" id="ARBA00023123"/>
    </source>
</evidence>
<dbReference type="SMART" id="SM00242">
    <property type="entry name" value="MYSc"/>
    <property type="match status" value="1"/>
</dbReference>
<dbReference type="FunFam" id="1.20.5.4820:FF:000001">
    <property type="entry name" value="Myosin heavy chain"/>
    <property type="match status" value="1"/>
</dbReference>
<name>A0A060ZKR4_ONCMY</name>
<keyword evidence="6 10" id="KW-0518">Myosin</keyword>
<organism evidence="13 14">
    <name type="scientific">Oncorhynchus mykiss</name>
    <name type="common">Rainbow trout</name>
    <name type="synonym">Salmo gairdneri</name>
    <dbReference type="NCBI Taxonomy" id="8022"/>
    <lineage>
        <taxon>Eukaryota</taxon>
        <taxon>Metazoa</taxon>
        <taxon>Chordata</taxon>
        <taxon>Craniata</taxon>
        <taxon>Vertebrata</taxon>
        <taxon>Euteleostomi</taxon>
        <taxon>Actinopterygii</taxon>
        <taxon>Neopterygii</taxon>
        <taxon>Teleostei</taxon>
        <taxon>Protacanthopterygii</taxon>
        <taxon>Salmoniformes</taxon>
        <taxon>Salmonidae</taxon>
        <taxon>Salmoninae</taxon>
        <taxon>Oncorhynchus</taxon>
    </lineage>
</organism>
<evidence type="ECO:0000256" key="5">
    <source>
        <dbReference type="ARBA" id="ARBA00023054"/>
    </source>
</evidence>